<name>A0ABP3H7A6_9LACT</name>
<proteinExistence type="predicted"/>
<organism evidence="1 2">
    <name type="scientific">Alkalibacterium iburiense</name>
    <dbReference type="NCBI Taxonomy" id="290589"/>
    <lineage>
        <taxon>Bacteria</taxon>
        <taxon>Bacillati</taxon>
        <taxon>Bacillota</taxon>
        <taxon>Bacilli</taxon>
        <taxon>Lactobacillales</taxon>
        <taxon>Carnobacteriaceae</taxon>
        <taxon>Alkalibacterium</taxon>
    </lineage>
</organism>
<reference evidence="2" key="1">
    <citation type="journal article" date="2019" name="Int. J. Syst. Evol. Microbiol.">
        <title>The Global Catalogue of Microorganisms (GCM) 10K type strain sequencing project: providing services to taxonomists for standard genome sequencing and annotation.</title>
        <authorList>
            <consortium name="The Broad Institute Genomics Platform"/>
            <consortium name="The Broad Institute Genome Sequencing Center for Infectious Disease"/>
            <person name="Wu L."/>
            <person name="Ma J."/>
        </authorList>
    </citation>
    <scope>NUCLEOTIDE SEQUENCE [LARGE SCALE GENOMIC DNA]</scope>
    <source>
        <strain evidence="2">JCM 12662</strain>
    </source>
</reference>
<dbReference type="SUPFAM" id="SSF52833">
    <property type="entry name" value="Thioredoxin-like"/>
    <property type="match status" value="1"/>
</dbReference>
<dbReference type="RefSeq" id="WP_343755056.1">
    <property type="nucleotide sequence ID" value="NZ_BAAACW010000084.1"/>
</dbReference>
<protein>
    <submittedName>
        <fullName evidence="1">ClpXP adapter SpxH family protein</fullName>
    </submittedName>
</protein>
<sequence>MFINNKIEIFLFVNPLGTSCYGTEKLIEEFSNERDEKVSIRFIPILNFRTIGNILTDKVKSTLSNRNEFYTASYHTSIAFQAASMQGKKKGRQFLIALQSKLLNDNQTVSDDLFFEVADQVRLDREMFEEDLRSDFSKKAFKKDQQLALDMGVEDAPSCILYAGTDSEYGYRINTSITKQLLHGLCDDQAVVQEKFQAKHLSLLQMV</sequence>
<dbReference type="EMBL" id="BAAACW010000084">
    <property type="protein sequence ID" value="GAA0362451.1"/>
    <property type="molecule type" value="Genomic_DNA"/>
</dbReference>
<keyword evidence="2" id="KW-1185">Reference proteome</keyword>
<comment type="caution">
    <text evidence="1">The sequence shown here is derived from an EMBL/GenBank/DDBJ whole genome shotgun (WGS) entry which is preliminary data.</text>
</comment>
<dbReference type="Gene3D" id="3.40.30.10">
    <property type="entry name" value="Glutaredoxin"/>
    <property type="match status" value="1"/>
</dbReference>
<accession>A0ABP3H7A6</accession>
<gene>
    <name evidence="1" type="ORF">GCM10008932_13820</name>
</gene>
<dbReference type="PROSITE" id="PS51257">
    <property type="entry name" value="PROKAR_LIPOPROTEIN"/>
    <property type="match status" value="1"/>
</dbReference>
<dbReference type="Pfam" id="PF13743">
    <property type="entry name" value="Thioredoxin_5"/>
    <property type="match status" value="1"/>
</dbReference>
<dbReference type="InterPro" id="IPR036249">
    <property type="entry name" value="Thioredoxin-like_sf"/>
</dbReference>
<evidence type="ECO:0000313" key="1">
    <source>
        <dbReference type="EMBL" id="GAA0362451.1"/>
    </source>
</evidence>
<dbReference type="Proteomes" id="UP001501166">
    <property type="component" value="Unassembled WGS sequence"/>
</dbReference>
<evidence type="ECO:0000313" key="2">
    <source>
        <dbReference type="Proteomes" id="UP001501166"/>
    </source>
</evidence>